<dbReference type="SUPFAM" id="SSF55729">
    <property type="entry name" value="Acyl-CoA N-acyltransferases (Nat)"/>
    <property type="match status" value="1"/>
</dbReference>
<feature type="domain" description="N-acetyltransferase" evidence="1">
    <location>
        <begin position="138"/>
        <end position="220"/>
    </location>
</feature>
<dbReference type="PROSITE" id="PS51186">
    <property type="entry name" value="GNAT"/>
    <property type="match status" value="1"/>
</dbReference>
<dbReference type="InterPro" id="IPR052523">
    <property type="entry name" value="Trichothecene_AcTrans"/>
</dbReference>
<dbReference type="CDD" id="cd04301">
    <property type="entry name" value="NAT_SF"/>
    <property type="match status" value="1"/>
</dbReference>
<dbReference type="AlphaFoldDB" id="A0A4R5XFR9"/>
<dbReference type="GO" id="GO:0016747">
    <property type="term" value="F:acyltransferase activity, transferring groups other than amino-acyl groups"/>
    <property type="evidence" value="ECO:0007669"/>
    <property type="project" value="InterPro"/>
</dbReference>
<dbReference type="Pfam" id="PF13673">
    <property type="entry name" value="Acetyltransf_10"/>
    <property type="match status" value="1"/>
</dbReference>
<evidence type="ECO:0000313" key="2">
    <source>
        <dbReference type="EMBL" id="TDL30001.1"/>
    </source>
</evidence>
<evidence type="ECO:0000259" key="1">
    <source>
        <dbReference type="PROSITE" id="PS51186"/>
    </source>
</evidence>
<dbReference type="InterPro" id="IPR000182">
    <property type="entry name" value="GNAT_dom"/>
</dbReference>
<name>A0A4R5XFR9_9AGAM</name>
<accession>A0A4R5XFR9</accession>
<dbReference type="Proteomes" id="UP000294933">
    <property type="component" value="Unassembled WGS sequence"/>
</dbReference>
<gene>
    <name evidence="2" type="ORF">BD410DRAFT_710196</name>
</gene>
<organism evidence="2 3">
    <name type="scientific">Rickenella mellea</name>
    <dbReference type="NCBI Taxonomy" id="50990"/>
    <lineage>
        <taxon>Eukaryota</taxon>
        <taxon>Fungi</taxon>
        <taxon>Dikarya</taxon>
        <taxon>Basidiomycota</taxon>
        <taxon>Agaricomycotina</taxon>
        <taxon>Agaricomycetes</taxon>
        <taxon>Hymenochaetales</taxon>
        <taxon>Rickenellaceae</taxon>
        <taxon>Rickenella</taxon>
    </lineage>
</organism>
<proteinExistence type="predicted"/>
<keyword evidence="3" id="KW-1185">Reference proteome</keyword>
<evidence type="ECO:0000313" key="3">
    <source>
        <dbReference type="Proteomes" id="UP000294933"/>
    </source>
</evidence>
<sequence>MRSKEVGISSCILPDSQFTFWRNCLDKFTEYIVGGFIGNDGNKSLVPDVHRAQIKAGLIGGRVYVAEIDQVGIVGAAVWFGPGEELLSSPDQAAAGFNQFMGDLGSRDPEMPAWWMTSFLPNYGKFTSEALGDPKYKHNGWHLQLLGVEPKYQRHGVGTALIKYVKDIDATSESKHLSVETETEGARQFYKQVGFIERGETTVESEKKLGGSCPMWCLSYDL</sequence>
<dbReference type="VEuPathDB" id="FungiDB:BD410DRAFT_710196"/>
<dbReference type="InterPro" id="IPR016181">
    <property type="entry name" value="Acyl_CoA_acyltransferase"/>
</dbReference>
<dbReference type="PANTHER" id="PTHR42791">
    <property type="entry name" value="GNAT FAMILY ACETYLTRANSFERASE"/>
    <property type="match status" value="1"/>
</dbReference>
<protein>
    <recommendedName>
        <fullName evidence="1">N-acetyltransferase domain-containing protein</fullName>
    </recommendedName>
</protein>
<reference evidence="2 3" key="1">
    <citation type="submission" date="2018-06" db="EMBL/GenBank/DDBJ databases">
        <title>A transcriptomic atlas of mushroom development highlights an independent origin of complex multicellularity.</title>
        <authorList>
            <consortium name="DOE Joint Genome Institute"/>
            <person name="Krizsan K."/>
            <person name="Almasi E."/>
            <person name="Merenyi Z."/>
            <person name="Sahu N."/>
            <person name="Viragh M."/>
            <person name="Koszo T."/>
            <person name="Mondo S."/>
            <person name="Kiss B."/>
            <person name="Balint B."/>
            <person name="Kues U."/>
            <person name="Barry K."/>
            <person name="Hegedus J.C."/>
            <person name="Henrissat B."/>
            <person name="Johnson J."/>
            <person name="Lipzen A."/>
            <person name="Ohm R."/>
            <person name="Nagy I."/>
            <person name="Pangilinan J."/>
            <person name="Yan J."/>
            <person name="Xiong Y."/>
            <person name="Grigoriev I.V."/>
            <person name="Hibbett D.S."/>
            <person name="Nagy L.G."/>
        </authorList>
    </citation>
    <scope>NUCLEOTIDE SEQUENCE [LARGE SCALE GENOMIC DNA]</scope>
    <source>
        <strain evidence="2 3">SZMC22713</strain>
    </source>
</reference>
<dbReference type="EMBL" id="ML170156">
    <property type="protein sequence ID" value="TDL30001.1"/>
    <property type="molecule type" value="Genomic_DNA"/>
</dbReference>
<dbReference type="STRING" id="50990.A0A4R5XFR9"/>
<dbReference type="Gene3D" id="3.40.630.30">
    <property type="match status" value="1"/>
</dbReference>
<dbReference type="OrthoDB" id="4738875at2759"/>
<dbReference type="PANTHER" id="PTHR42791:SF1">
    <property type="entry name" value="N-ACETYLTRANSFERASE DOMAIN-CONTAINING PROTEIN"/>
    <property type="match status" value="1"/>
</dbReference>